<dbReference type="GO" id="GO:0020037">
    <property type="term" value="F:heme binding"/>
    <property type="evidence" value="ECO:0007669"/>
    <property type="project" value="InterPro"/>
</dbReference>
<keyword evidence="2" id="KW-0503">Monooxygenase</keyword>
<sequence>MIPATVIFTAAIAAILLAAIWRFTRPASKNPPLPPGPPALPILGNLASLDPELHSYFGSLARKYGPILRLQLGRKLGIVVSSPTVAREILKDQDVTFANRDVPDVARAIAYGGSDIVWTPYGAEWRMLRKVCVLKMLSNTTLDSVYGLRRRELRRTVGYMAGRAGGSVNFGEQMFLTVMNVVTSMMWGGTVVAGEERERLGAEFRRLVSVITELLGQPNLSDFFPALSRFDLQGLNRKVNVAGMNFDRIYEEVIKKRGEMEREGKESSGVPDFLEFLLKLVKEEGGDAKTPLTMTHVKALLMDMIVGGTDTSANSIEFAMAEVINNPRVLEKAQQELDEVVGRENIVEESHIHKLPYLNCVMKESLRLHPALPLLVPHCPSEDTVVAGYSIPKGSRIFVNVWAIHRDPSIWEDPLEFKPERFLDESRWDYSGNDLSYFPFGSGRRICAGIAMAERMFLFSLATFLHSFDWKLPEGKKSVDLTEKFGIVLKLKSPLVAIPVPRLPNPSQYE</sequence>
<reference evidence="3" key="1">
    <citation type="submission" date="2022-08" db="EMBL/GenBank/DDBJ databases">
        <authorList>
            <person name="Gutierrez-Valencia J."/>
        </authorList>
    </citation>
    <scope>NUCLEOTIDE SEQUENCE</scope>
</reference>
<keyword evidence="1 2" id="KW-0408">Iron</keyword>
<keyword evidence="2" id="KW-0560">Oxidoreductase</keyword>
<dbReference type="CDD" id="cd11073">
    <property type="entry name" value="CYP76-like"/>
    <property type="match status" value="1"/>
</dbReference>
<dbReference type="FunFam" id="1.10.630.10:FF:000067">
    <property type="entry name" value="Cytochrome P450 - like protein"/>
    <property type="match status" value="1"/>
</dbReference>
<dbReference type="InterPro" id="IPR036396">
    <property type="entry name" value="Cyt_P450_sf"/>
</dbReference>
<dbReference type="AlphaFoldDB" id="A0AAV0JYT7"/>
<dbReference type="Pfam" id="PF00067">
    <property type="entry name" value="p450"/>
    <property type="match status" value="1"/>
</dbReference>
<comment type="cofactor">
    <cofactor evidence="1">
        <name>heme</name>
        <dbReference type="ChEBI" id="CHEBI:30413"/>
    </cofactor>
</comment>
<protein>
    <submittedName>
        <fullName evidence="3">Uncharacterized protein</fullName>
    </submittedName>
</protein>
<name>A0AAV0JYT7_9ROSI</name>
<dbReference type="EMBL" id="CAMGYJ010000005">
    <property type="protein sequence ID" value="CAI0413771.1"/>
    <property type="molecule type" value="Genomic_DNA"/>
</dbReference>
<dbReference type="Gene3D" id="1.10.630.10">
    <property type="entry name" value="Cytochrome P450"/>
    <property type="match status" value="1"/>
</dbReference>
<dbReference type="PRINTS" id="PR00463">
    <property type="entry name" value="EP450I"/>
</dbReference>
<dbReference type="InterPro" id="IPR002401">
    <property type="entry name" value="Cyt_P450_E_grp-I"/>
</dbReference>
<dbReference type="PANTHER" id="PTHR47951">
    <property type="entry name" value="OS08G0547900 PROTEIN"/>
    <property type="match status" value="1"/>
</dbReference>
<evidence type="ECO:0000256" key="1">
    <source>
        <dbReference type="PIRSR" id="PIRSR602401-1"/>
    </source>
</evidence>
<organism evidence="3 4">
    <name type="scientific">Linum tenue</name>
    <dbReference type="NCBI Taxonomy" id="586396"/>
    <lineage>
        <taxon>Eukaryota</taxon>
        <taxon>Viridiplantae</taxon>
        <taxon>Streptophyta</taxon>
        <taxon>Embryophyta</taxon>
        <taxon>Tracheophyta</taxon>
        <taxon>Spermatophyta</taxon>
        <taxon>Magnoliopsida</taxon>
        <taxon>eudicotyledons</taxon>
        <taxon>Gunneridae</taxon>
        <taxon>Pentapetalae</taxon>
        <taxon>rosids</taxon>
        <taxon>fabids</taxon>
        <taxon>Malpighiales</taxon>
        <taxon>Linaceae</taxon>
        <taxon>Linum</taxon>
    </lineage>
</organism>
<dbReference type="InterPro" id="IPR001128">
    <property type="entry name" value="Cyt_P450"/>
</dbReference>
<comment type="caution">
    <text evidence="3">The sequence shown here is derived from an EMBL/GenBank/DDBJ whole genome shotgun (WGS) entry which is preliminary data.</text>
</comment>
<dbReference type="PRINTS" id="PR00385">
    <property type="entry name" value="P450"/>
</dbReference>
<evidence type="ECO:0000256" key="2">
    <source>
        <dbReference type="RuleBase" id="RU000461"/>
    </source>
</evidence>
<dbReference type="PANTHER" id="PTHR47951:SF3">
    <property type="entry name" value="CYTOCHROME P450, FAMILY 706, SUBFAMILY A, POLYPEPTIDE 4"/>
    <property type="match status" value="1"/>
</dbReference>
<keyword evidence="4" id="KW-1185">Reference proteome</keyword>
<feature type="binding site" description="axial binding residue" evidence="1">
    <location>
        <position position="447"/>
    </location>
    <ligand>
        <name>heme</name>
        <dbReference type="ChEBI" id="CHEBI:30413"/>
    </ligand>
    <ligandPart>
        <name>Fe</name>
        <dbReference type="ChEBI" id="CHEBI:18248"/>
    </ligandPart>
</feature>
<dbReference type="GO" id="GO:0005506">
    <property type="term" value="F:iron ion binding"/>
    <property type="evidence" value="ECO:0007669"/>
    <property type="project" value="InterPro"/>
</dbReference>
<dbReference type="Proteomes" id="UP001154282">
    <property type="component" value="Unassembled WGS sequence"/>
</dbReference>
<keyword evidence="1 2" id="KW-0479">Metal-binding</keyword>
<dbReference type="InterPro" id="IPR017972">
    <property type="entry name" value="Cyt_P450_CS"/>
</dbReference>
<comment type="similarity">
    <text evidence="2">Belongs to the cytochrome P450 family.</text>
</comment>
<proteinExistence type="inferred from homology"/>
<dbReference type="SUPFAM" id="SSF48264">
    <property type="entry name" value="Cytochrome P450"/>
    <property type="match status" value="1"/>
</dbReference>
<accession>A0AAV0JYT7</accession>
<dbReference type="GO" id="GO:0004497">
    <property type="term" value="F:monooxygenase activity"/>
    <property type="evidence" value="ECO:0007669"/>
    <property type="project" value="UniProtKB-KW"/>
</dbReference>
<dbReference type="PROSITE" id="PS00086">
    <property type="entry name" value="CYTOCHROME_P450"/>
    <property type="match status" value="1"/>
</dbReference>
<evidence type="ECO:0000313" key="4">
    <source>
        <dbReference type="Proteomes" id="UP001154282"/>
    </source>
</evidence>
<evidence type="ECO:0000313" key="3">
    <source>
        <dbReference type="EMBL" id="CAI0413771.1"/>
    </source>
</evidence>
<dbReference type="GO" id="GO:0016705">
    <property type="term" value="F:oxidoreductase activity, acting on paired donors, with incorporation or reduction of molecular oxygen"/>
    <property type="evidence" value="ECO:0007669"/>
    <property type="project" value="InterPro"/>
</dbReference>
<gene>
    <name evidence="3" type="ORF">LITE_LOCUS16074</name>
</gene>
<keyword evidence="1 2" id="KW-0349">Heme</keyword>